<dbReference type="AlphaFoldDB" id="A0A074YKR6"/>
<name>A0A074YKR6_AURSE</name>
<accession>A0A074YKR6</accession>
<sequence>MASYLITGASRGIGLELVKQLLELPASQVSKVFAVARNVEIDAIKELVQKHSDRVIPISASVNNTASLEKAVESVKGKLDGQGLDVLVNNAGINGLTTGGIKGMEVDQLSQILDVNVIGVQRVTAAFVPLLEQGTQKKVFNISSALGSFALASYIADMPTDAYIISKTALNMLTLRWAQQYADAGFTIAAISPGWLRTDMGSKDADLSVEQGVSEVKRLILESGKEKNGKFLNIKAAKTDDMMWEYDGKDIAW</sequence>
<dbReference type="RefSeq" id="XP_013343188.1">
    <property type="nucleotide sequence ID" value="XM_013487734.1"/>
</dbReference>
<evidence type="ECO:0008006" key="5">
    <source>
        <dbReference type="Google" id="ProtNLM"/>
    </source>
</evidence>
<dbReference type="OrthoDB" id="7289984at2759"/>
<dbReference type="HOGENOM" id="CLU_010194_9_1_1"/>
<dbReference type="Pfam" id="PF00106">
    <property type="entry name" value="adh_short"/>
    <property type="match status" value="1"/>
</dbReference>
<evidence type="ECO:0000256" key="2">
    <source>
        <dbReference type="RuleBase" id="RU000363"/>
    </source>
</evidence>
<dbReference type="SUPFAM" id="SSF51735">
    <property type="entry name" value="NAD(P)-binding Rossmann-fold domains"/>
    <property type="match status" value="1"/>
</dbReference>
<evidence type="ECO:0000313" key="3">
    <source>
        <dbReference type="EMBL" id="KEQ94672.1"/>
    </source>
</evidence>
<reference evidence="3 4" key="1">
    <citation type="journal article" date="2014" name="BMC Genomics">
        <title>Genome sequencing of four Aureobasidium pullulans varieties: biotechnological potential, stress tolerance, and description of new species.</title>
        <authorList>
            <person name="Gostin Ar C."/>
            <person name="Ohm R.A."/>
            <person name="Kogej T."/>
            <person name="Sonjak S."/>
            <person name="Turk M."/>
            <person name="Zajc J."/>
            <person name="Zalar P."/>
            <person name="Grube M."/>
            <person name="Sun H."/>
            <person name="Han J."/>
            <person name="Sharma A."/>
            <person name="Chiniquy J."/>
            <person name="Ngan C.Y."/>
            <person name="Lipzen A."/>
            <person name="Barry K."/>
            <person name="Grigoriev I.V."/>
            <person name="Gunde-Cimerman N."/>
        </authorList>
    </citation>
    <scope>NUCLEOTIDE SEQUENCE [LARGE SCALE GENOMIC DNA]</scope>
    <source>
        <strain evidence="3 4">EXF-2481</strain>
    </source>
</reference>
<dbReference type="PANTHER" id="PTHR43544:SF36">
    <property type="entry name" value="CHAIN OXIDOREDUCTASE (CSGA), PUTATIVE (AFU_ORTHOLOGUE AFUA_4G00910)-RELATED"/>
    <property type="match status" value="1"/>
</dbReference>
<dbReference type="EMBL" id="KL584761">
    <property type="protein sequence ID" value="KEQ94672.1"/>
    <property type="molecule type" value="Genomic_DNA"/>
</dbReference>
<keyword evidence="4" id="KW-1185">Reference proteome</keyword>
<dbReference type="Gene3D" id="3.40.50.720">
    <property type="entry name" value="NAD(P)-binding Rossmann-like Domain"/>
    <property type="match status" value="1"/>
</dbReference>
<dbReference type="Proteomes" id="UP000030641">
    <property type="component" value="Unassembled WGS sequence"/>
</dbReference>
<gene>
    <name evidence="3" type="ORF">AUEXF2481DRAFT_40605</name>
</gene>
<dbReference type="OMA" id="GWENNPG"/>
<proteinExistence type="inferred from homology"/>
<evidence type="ECO:0000256" key="1">
    <source>
        <dbReference type="ARBA" id="ARBA00006484"/>
    </source>
</evidence>
<dbReference type="InterPro" id="IPR051468">
    <property type="entry name" value="Fungal_SecMetab_SDRs"/>
</dbReference>
<dbReference type="PRINTS" id="PR00081">
    <property type="entry name" value="GDHRDH"/>
</dbReference>
<dbReference type="PRINTS" id="PR00080">
    <property type="entry name" value="SDRFAMILY"/>
</dbReference>
<dbReference type="GO" id="GO:0005737">
    <property type="term" value="C:cytoplasm"/>
    <property type="evidence" value="ECO:0007669"/>
    <property type="project" value="TreeGrafter"/>
</dbReference>
<comment type="similarity">
    <text evidence="1 2">Belongs to the short-chain dehydrogenases/reductases (SDR) family.</text>
</comment>
<evidence type="ECO:0000313" key="4">
    <source>
        <dbReference type="Proteomes" id="UP000030641"/>
    </source>
</evidence>
<dbReference type="GeneID" id="25366656"/>
<dbReference type="InterPro" id="IPR002347">
    <property type="entry name" value="SDR_fam"/>
</dbReference>
<dbReference type="CDD" id="cd05325">
    <property type="entry name" value="carb_red_sniffer_like_SDR_c"/>
    <property type="match status" value="1"/>
</dbReference>
<dbReference type="PANTHER" id="PTHR43544">
    <property type="entry name" value="SHORT-CHAIN DEHYDROGENASE/REDUCTASE"/>
    <property type="match status" value="1"/>
</dbReference>
<protein>
    <recommendedName>
        <fullName evidence="5">NAD(P)-binding protein</fullName>
    </recommendedName>
</protein>
<dbReference type="InterPro" id="IPR036291">
    <property type="entry name" value="NAD(P)-bd_dom_sf"/>
</dbReference>
<dbReference type="GO" id="GO:0016491">
    <property type="term" value="F:oxidoreductase activity"/>
    <property type="evidence" value="ECO:0007669"/>
    <property type="project" value="TreeGrafter"/>
</dbReference>
<organism evidence="3 4">
    <name type="scientific">Aureobasidium subglaciale (strain EXF-2481)</name>
    <name type="common">Aureobasidium pullulans var. subglaciale</name>
    <dbReference type="NCBI Taxonomy" id="1043005"/>
    <lineage>
        <taxon>Eukaryota</taxon>
        <taxon>Fungi</taxon>
        <taxon>Dikarya</taxon>
        <taxon>Ascomycota</taxon>
        <taxon>Pezizomycotina</taxon>
        <taxon>Dothideomycetes</taxon>
        <taxon>Dothideomycetidae</taxon>
        <taxon>Dothideales</taxon>
        <taxon>Saccotheciaceae</taxon>
        <taxon>Aureobasidium</taxon>
    </lineage>
</organism>
<dbReference type="InParanoid" id="A0A074YKR6"/>